<dbReference type="Proteomes" id="UP000464524">
    <property type="component" value="Chromosome"/>
</dbReference>
<name>A0A857JP88_9ALTE</name>
<dbReference type="PROSITE" id="PS50914">
    <property type="entry name" value="BON"/>
    <property type="match status" value="2"/>
</dbReference>
<accession>A0A857JP88</accession>
<dbReference type="InterPro" id="IPR014004">
    <property type="entry name" value="Transpt-assoc_nodulatn_dom_bac"/>
</dbReference>
<dbReference type="OrthoDB" id="9783990at2"/>
<dbReference type="Pfam" id="PF04972">
    <property type="entry name" value="BON"/>
    <property type="match status" value="2"/>
</dbReference>
<evidence type="ECO:0000256" key="2">
    <source>
        <dbReference type="SAM" id="SignalP"/>
    </source>
</evidence>
<feature type="domain" description="BON" evidence="3">
    <location>
        <begin position="48"/>
        <end position="117"/>
    </location>
</feature>
<gene>
    <name evidence="4" type="ORF">FX988_03218</name>
</gene>
<organism evidence="4 5">
    <name type="scientific">Paraglaciecola mesophila</name>
    <dbReference type="NCBI Taxonomy" id="197222"/>
    <lineage>
        <taxon>Bacteria</taxon>
        <taxon>Pseudomonadati</taxon>
        <taxon>Pseudomonadota</taxon>
        <taxon>Gammaproteobacteria</taxon>
        <taxon>Alteromonadales</taxon>
        <taxon>Alteromonadaceae</taxon>
        <taxon>Paraglaciecola</taxon>
    </lineage>
</organism>
<keyword evidence="5" id="KW-1185">Reference proteome</keyword>
<dbReference type="PANTHER" id="PTHR34606">
    <property type="entry name" value="BON DOMAIN-CONTAINING PROTEIN"/>
    <property type="match status" value="1"/>
</dbReference>
<evidence type="ECO:0000313" key="5">
    <source>
        <dbReference type="Proteomes" id="UP000464524"/>
    </source>
</evidence>
<evidence type="ECO:0000259" key="3">
    <source>
        <dbReference type="PROSITE" id="PS50914"/>
    </source>
</evidence>
<feature type="signal peptide" evidence="2">
    <location>
        <begin position="1"/>
        <end position="23"/>
    </location>
</feature>
<dbReference type="AlphaFoldDB" id="A0A857JP88"/>
<dbReference type="PROSITE" id="PS51257">
    <property type="entry name" value="PROKAR_LIPOPROTEIN"/>
    <property type="match status" value="1"/>
</dbReference>
<feature type="chain" id="PRO_5032524164" evidence="2">
    <location>
        <begin position="24"/>
        <end position="192"/>
    </location>
</feature>
<dbReference type="EMBL" id="CP047656">
    <property type="protein sequence ID" value="QHJ12960.1"/>
    <property type="molecule type" value="Genomic_DNA"/>
</dbReference>
<dbReference type="PANTHER" id="PTHR34606:SF4">
    <property type="entry name" value="OUTER MEMBRANE LIPOPROTEIN DOLP"/>
    <property type="match status" value="1"/>
</dbReference>
<dbReference type="NCBIfam" id="NF008247">
    <property type="entry name" value="PRK11023.1"/>
    <property type="match status" value="1"/>
</dbReference>
<reference evidence="4 5" key="1">
    <citation type="submission" date="2019-12" db="EMBL/GenBank/DDBJ databases">
        <title>Genome sequencing and assembly of endphytes of Porphyra tenera.</title>
        <authorList>
            <person name="Park J.M."/>
            <person name="Shin R."/>
            <person name="Jo S.H."/>
        </authorList>
    </citation>
    <scope>NUCLEOTIDE SEQUENCE [LARGE SCALE GENOMIC DNA]</scope>
    <source>
        <strain evidence="4 5">GPM4</strain>
    </source>
</reference>
<keyword evidence="1 2" id="KW-0732">Signal</keyword>
<evidence type="ECO:0000313" key="4">
    <source>
        <dbReference type="EMBL" id="QHJ12960.1"/>
    </source>
</evidence>
<dbReference type="RefSeq" id="WP_160181102.1">
    <property type="nucleotide sequence ID" value="NZ_CP047656.1"/>
</dbReference>
<dbReference type="InterPro" id="IPR051686">
    <property type="entry name" value="Lipoprotein_DolP"/>
</dbReference>
<feature type="domain" description="BON" evidence="3">
    <location>
        <begin position="126"/>
        <end position="192"/>
    </location>
</feature>
<protein>
    <submittedName>
        <fullName evidence="4">Osmotically-inducible protein Y</fullName>
    </submittedName>
</protein>
<dbReference type="SMART" id="SM00749">
    <property type="entry name" value="BON"/>
    <property type="match status" value="2"/>
</dbReference>
<dbReference type="KEGG" id="pmes:FX988_03218"/>
<sequence>MLNYQAKLLIGALLALTLLQGCAALVVGAGVGAASAAHDRRSLGTQLDDKTVSSRISIALSDNKAIDEQANIHVHVFNGSVLLVGQAPSETLINQAQVAATSVKNIEKLHNQIRLGSPVSASTTTHDVWLTSKIKANLVADKRIDGFHIHVAVENSEVFLMGLVSTKEAEIAATIARNIDGVKQVIKAFEYL</sequence>
<proteinExistence type="predicted"/>
<dbReference type="InterPro" id="IPR007055">
    <property type="entry name" value="BON_dom"/>
</dbReference>
<evidence type="ECO:0000256" key="1">
    <source>
        <dbReference type="ARBA" id="ARBA00022729"/>
    </source>
</evidence>